<dbReference type="Proteomes" id="UP000037393">
    <property type="component" value="Unassembled WGS sequence"/>
</dbReference>
<gene>
    <name evidence="2" type="ORF">GM31_20150</name>
</gene>
<sequence>MAGAAGMLLLSGGAMAAGNNNEALNDLYGRNMDGCLNNLNMLKTINQTDADRQSAALNGVISGATHYLLMRGQLTQDMRSVMDNIWQSRLTGQCQSIHNALFEGLLNLADGGTEMAGAAGRRQP</sequence>
<reference evidence="2 3" key="1">
    <citation type="journal article" date="2015" name="Appl. Environ. Microbiol.">
        <title>The Enterobacterium Trabulsiella odontotermitis Presents Novel Adaptations Related to Its Association with Fungus-Growing Termites.</title>
        <authorList>
            <person name="Sapountzis P."/>
            <person name="Gruntjes T."/>
            <person name="Otani S."/>
            <person name="Estevez J."/>
            <person name="da Costa R.R."/>
            <person name="Plunkett G.3rd."/>
            <person name="Perna N.T."/>
            <person name="Poulsen M."/>
        </authorList>
    </citation>
    <scope>NUCLEOTIDE SEQUENCE [LARGE SCALE GENOMIC DNA]</scope>
    <source>
        <strain evidence="2 3">12</strain>
    </source>
</reference>
<evidence type="ECO:0000313" key="3">
    <source>
        <dbReference type="Proteomes" id="UP000037393"/>
    </source>
</evidence>
<feature type="chain" id="PRO_5005539619" evidence="1">
    <location>
        <begin position="17"/>
        <end position="124"/>
    </location>
</feature>
<organism evidence="2 3">
    <name type="scientific">Trabulsiella odontotermitis</name>
    <dbReference type="NCBI Taxonomy" id="379893"/>
    <lineage>
        <taxon>Bacteria</taxon>
        <taxon>Pseudomonadati</taxon>
        <taxon>Pseudomonadota</taxon>
        <taxon>Gammaproteobacteria</taxon>
        <taxon>Enterobacterales</taxon>
        <taxon>Enterobacteriaceae</taxon>
        <taxon>Trabulsiella</taxon>
    </lineage>
</organism>
<keyword evidence="1" id="KW-0732">Signal</keyword>
<keyword evidence="3" id="KW-1185">Reference proteome</keyword>
<protein>
    <submittedName>
        <fullName evidence="2">Uncharacterized protein</fullName>
    </submittedName>
</protein>
<feature type="signal peptide" evidence="1">
    <location>
        <begin position="1"/>
        <end position="16"/>
    </location>
</feature>
<evidence type="ECO:0000313" key="2">
    <source>
        <dbReference type="EMBL" id="KNC93268.1"/>
    </source>
</evidence>
<proteinExistence type="predicted"/>
<dbReference type="AlphaFoldDB" id="A0A0L0GXS2"/>
<name>A0A0L0GXS2_9ENTR</name>
<accession>A0A0L0GXS2</accession>
<dbReference type="PATRIC" id="fig|379893.4.peg.4090"/>
<comment type="caution">
    <text evidence="2">The sequence shown here is derived from an EMBL/GenBank/DDBJ whole genome shotgun (WGS) entry which is preliminary data.</text>
</comment>
<evidence type="ECO:0000256" key="1">
    <source>
        <dbReference type="SAM" id="SignalP"/>
    </source>
</evidence>
<dbReference type="EMBL" id="JNGI01000058">
    <property type="protein sequence ID" value="KNC93268.1"/>
    <property type="molecule type" value="Genomic_DNA"/>
</dbReference>